<evidence type="ECO:0000256" key="2">
    <source>
        <dbReference type="ARBA" id="ARBA00023125"/>
    </source>
</evidence>
<comment type="caution">
    <text evidence="5">The sequence shown here is derived from an EMBL/GenBank/DDBJ whole genome shotgun (WGS) entry which is preliminary data.</text>
</comment>
<organism evidence="5 6">
    <name type="scientific">Flavobacterium johnsoniae</name>
    <name type="common">Cytophaga johnsonae</name>
    <dbReference type="NCBI Taxonomy" id="986"/>
    <lineage>
        <taxon>Bacteria</taxon>
        <taxon>Pseudomonadati</taxon>
        <taxon>Bacteroidota</taxon>
        <taxon>Flavobacteriia</taxon>
        <taxon>Flavobacteriales</taxon>
        <taxon>Flavobacteriaceae</taxon>
        <taxon>Flavobacterium</taxon>
    </lineage>
</organism>
<dbReference type="GO" id="GO:0005829">
    <property type="term" value="C:cytosol"/>
    <property type="evidence" value="ECO:0007669"/>
    <property type="project" value="TreeGrafter"/>
</dbReference>
<dbReference type="EMBL" id="MLFK01000010">
    <property type="protein sequence ID" value="OIV40345.1"/>
    <property type="molecule type" value="Genomic_DNA"/>
</dbReference>
<gene>
    <name evidence="5" type="ORF">BKM63_20630</name>
</gene>
<dbReference type="AlphaFoldDB" id="A0A1J7C3S1"/>
<dbReference type="PANTHER" id="PTHR46797">
    <property type="entry name" value="HTH-TYPE TRANSCRIPTIONAL REGULATOR"/>
    <property type="match status" value="1"/>
</dbReference>
<dbReference type="SMART" id="SM00530">
    <property type="entry name" value="HTH_XRE"/>
    <property type="match status" value="1"/>
</dbReference>
<reference evidence="5 6" key="1">
    <citation type="submission" date="2016-10" db="EMBL/GenBank/DDBJ databases">
        <title>Draft Genome Sequence of Rhizobacteria Flavobacterium johnsoniae CI04.</title>
        <authorList>
            <person name="Bravo J.I."/>
            <person name="Lozano G.L."/>
            <person name="Handelsman J."/>
        </authorList>
    </citation>
    <scope>NUCLEOTIDE SEQUENCE [LARGE SCALE GENOMIC DNA]</scope>
    <source>
        <strain evidence="5 6">CI04</strain>
    </source>
</reference>
<keyword evidence="2" id="KW-0238">DNA-binding</keyword>
<dbReference type="RefSeq" id="WP_071638469.1">
    <property type="nucleotide sequence ID" value="NZ_MLFK01000010.1"/>
</dbReference>
<dbReference type="CDD" id="cd00093">
    <property type="entry name" value="HTH_XRE"/>
    <property type="match status" value="1"/>
</dbReference>
<dbReference type="SUPFAM" id="SSF47413">
    <property type="entry name" value="lambda repressor-like DNA-binding domains"/>
    <property type="match status" value="1"/>
</dbReference>
<dbReference type="OrthoDB" id="678057at2"/>
<keyword evidence="6" id="KW-1185">Reference proteome</keyword>
<protein>
    <submittedName>
        <fullName evidence="5">Transcriptional regulator</fullName>
    </submittedName>
</protein>
<dbReference type="InterPro" id="IPR050807">
    <property type="entry name" value="TransReg_Diox_bact_type"/>
</dbReference>
<evidence type="ECO:0000313" key="5">
    <source>
        <dbReference type="EMBL" id="OIV40345.1"/>
    </source>
</evidence>
<dbReference type="Pfam" id="PF01381">
    <property type="entry name" value="HTH_3"/>
    <property type="match status" value="1"/>
</dbReference>
<keyword evidence="1" id="KW-0805">Transcription regulation</keyword>
<evidence type="ECO:0000259" key="4">
    <source>
        <dbReference type="PROSITE" id="PS50943"/>
    </source>
</evidence>
<dbReference type="GO" id="GO:0003677">
    <property type="term" value="F:DNA binding"/>
    <property type="evidence" value="ECO:0007669"/>
    <property type="project" value="UniProtKB-KW"/>
</dbReference>
<evidence type="ECO:0000313" key="6">
    <source>
        <dbReference type="Proteomes" id="UP000182826"/>
    </source>
</evidence>
<name>A0A1J7C3S1_FLAJO</name>
<dbReference type="InterPro" id="IPR001387">
    <property type="entry name" value="Cro/C1-type_HTH"/>
</dbReference>
<dbReference type="GO" id="GO:0003700">
    <property type="term" value="F:DNA-binding transcription factor activity"/>
    <property type="evidence" value="ECO:0007669"/>
    <property type="project" value="TreeGrafter"/>
</dbReference>
<sequence>MEKEQDNSFLILFGNNLQKFRKAKKLSYRKLAQLCNVDHSQISKIEKGLKSVQLKTIFDLARALDVHPKDFFDFDFDLKDNKILKQ</sequence>
<accession>A0A1J7C3S1</accession>
<dbReference type="Gene3D" id="1.10.260.40">
    <property type="entry name" value="lambda repressor-like DNA-binding domains"/>
    <property type="match status" value="1"/>
</dbReference>
<feature type="domain" description="HTH cro/C1-type" evidence="4">
    <location>
        <begin position="17"/>
        <end position="71"/>
    </location>
</feature>
<dbReference type="PANTHER" id="PTHR46797:SF23">
    <property type="entry name" value="HTH-TYPE TRANSCRIPTIONAL REGULATOR SUTR"/>
    <property type="match status" value="1"/>
</dbReference>
<keyword evidence="3" id="KW-0804">Transcription</keyword>
<proteinExistence type="predicted"/>
<evidence type="ECO:0000256" key="1">
    <source>
        <dbReference type="ARBA" id="ARBA00023015"/>
    </source>
</evidence>
<evidence type="ECO:0000256" key="3">
    <source>
        <dbReference type="ARBA" id="ARBA00023163"/>
    </source>
</evidence>
<dbReference type="PROSITE" id="PS50943">
    <property type="entry name" value="HTH_CROC1"/>
    <property type="match status" value="1"/>
</dbReference>
<dbReference type="Proteomes" id="UP000182826">
    <property type="component" value="Unassembled WGS sequence"/>
</dbReference>
<dbReference type="InterPro" id="IPR010982">
    <property type="entry name" value="Lambda_DNA-bd_dom_sf"/>
</dbReference>